<feature type="region of interest" description="Disordered" evidence="1">
    <location>
        <begin position="366"/>
        <end position="523"/>
    </location>
</feature>
<reference evidence="2 3" key="1">
    <citation type="submission" date="2024-10" db="EMBL/GenBank/DDBJ databases">
        <authorList>
            <person name="Kim D."/>
        </authorList>
    </citation>
    <scope>NUCLEOTIDE SEQUENCE [LARGE SCALE GENOMIC DNA]</scope>
    <source>
        <strain evidence="2">BH-2024</strain>
    </source>
</reference>
<evidence type="ECO:0000256" key="1">
    <source>
        <dbReference type="SAM" id="MobiDB-lite"/>
    </source>
</evidence>
<evidence type="ECO:0008006" key="4">
    <source>
        <dbReference type="Google" id="ProtNLM"/>
    </source>
</evidence>
<evidence type="ECO:0000313" key="2">
    <source>
        <dbReference type="EMBL" id="KAL3117156.1"/>
    </source>
</evidence>
<accession>A0ABD2LPI5</accession>
<dbReference type="InterPro" id="IPR036388">
    <property type="entry name" value="WH-like_DNA-bd_sf"/>
</dbReference>
<organism evidence="2 3">
    <name type="scientific">Heterodera trifolii</name>
    <dbReference type="NCBI Taxonomy" id="157864"/>
    <lineage>
        <taxon>Eukaryota</taxon>
        <taxon>Metazoa</taxon>
        <taxon>Ecdysozoa</taxon>
        <taxon>Nematoda</taxon>
        <taxon>Chromadorea</taxon>
        <taxon>Rhabditida</taxon>
        <taxon>Tylenchina</taxon>
        <taxon>Tylenchomorpha</taxon>
        <taxon>Tylenchoidea</taxon>
        <taxon>Heteroderidae</taxon>
        <taxon>Heteroderinae</taxon>
        <taxon>Heterodera</taxon>
    </lineage>
</organism>
<dbReference type="Proteomes" id="UP001620626">
    <property type="component" value="Unassembled WGS sequence"/>
</dbReference>
<dbReference type="AlphaFoldDB" id="A0ABD2LPI5"/>
<dbReference type="EMBL" id="JBICBT010000334">
    <property type="protein sequence ID" value="KAL3117156.1"/>
    <property type="molecule type" value="Genomic_DNA"/>
</dbReference>
<feature type="compositionally biased region" description="Low complexity" evidence="1">
    <location>
        <begin position="376"/>
        <end position="390"/>
    </location>
</feature>
<sequence length="550" mass="58412">MAATSFADYMARVSASMIHAALANAAEKAAAAAHHQQQQNRANGAAAAVAGTACASPPLVPFFPLPLLTLPSVAGQMQMPNGTTTTNGAEDGKTKEQREEKQRNSVGNATQGTNGKTTSTKANRNGANGGGKATTTAFCSGDNDGTEQKQQQSDGDKQRQPNKSQNDSPKKRKRPSPSTPTIEETPKQQQLIVKTEHHSSESPLSTSRISSPDSVPRSGNGRGARKLKLYVAEEKVDIIDYAKCIGNRAAGREFSVAESSIREWRKNEEKIRRQAESTLGCTQHFEQSRRDILAWIDDELVKAVAGEKGEQCTTSDWYAIAAKARQLWAEKAESSDQLDGSEMKITMGWVSRFMRRNEHRVPKIAPPIIATGNGPSSNSAAVSCCSASSGNAGGGGSAGTAGLSMVKSNPRPVDSSDTKREETSTKVIRPKRTIRTAPVTTMVEERPQKRAKTATTTAPNGPGKTNGTAQPRGKKSGTSDRGDANICPPTHESSKSNATAVASSPQQTNTAVPTASSRRRKCLKPMRVDATCATLLTSSPTDKQNIGGMP</sequence>
<proteinExistence type="predicted"/>
<feature type="compositionally biased region" description="Polar residues" evidence="1">
    <location>
        <begin position="201"/>
        <end position="213"/>
    </location>
</feature>
<feature type="compositionally biased region" description="Polar residues" evidence="1">
    <location>
        <begin position="104"/>
        <end position="119"/>
    </location>
</feature>
<feature type="compositionally biased region" description="Polar residues" evidence="1">
    <location>
        <begin position="495"/>
        <end position="516"/>
    </location>
</feature>
<gene>
    <name evidence="2" type="ORF">niasHT_007559</name>
</gene>
<comment type="caution">
    <text evidence="2">The sequence shown here is derived from an EMBL/GenBank/DDBJ whole genome shotgun (WGS) entry which is preliminary data.</text>
</comment>
<protein>
    <recommendedName>
        <fullName evidence="4">HTH CENPB-type domain-containing protein</fullName>
    </recommendedName>
</protein>
<dbReference type="Gene3D" id="1.10.10.10">
    <property type="entry name" value="Winged helix-like DNA-binding domain superfamily/Winged helix DNA-binding domain"/>
    <property type="match status" value="1"/>
</dbReference>
<feature type="region of interest" description="Disordered" evidence="1">
    <location>
        <begin position="76"/>
        <end position="222"/>
    </location>
</feature>
<name>A0ABD2LPI5_9BILA</name>
<feature type="compositionally biased region" description="Polar residues" evidence="1">
    <location>
        <begin position="78"/>
        <end position="88"/>
    </location>
</feature>
<feature type="compositionally biased region" description="Basic and acidic residues" evidence="1">
    <location>
        <begin position="414"/>
        <end position="424"/>
    </location>
</feature>
<feature type="compositionally biased region" description="Basic and acidic residues" evidence="1">
    <location>
        <begin position="90"/>
        <end position="103"/>
    </location>
</feature>
<evidence type="ECO:0000313" key="3">
    <source>
        <dbReference type="Proteomes" id="UP001620626"/>
    </source>
</evidence>
<feature type="compositionally biased region" description="Polar residues" evidence="1">
    <location>
        <begin position="453"/>
        <end position="469"/>
    </location>
</feature>
<keyword evidence="3" id="KW-1185">Reference proteome</keyword>